<evidence type="ECO:0000313" key="9">
    <source>
        <dbReference type="EMBL" id="MBP1904284.1"/>
    </source>
</evidence>
<evidence type="ECO:0000256" key="2">
    <source>
        <dbReference type="ARBA" id="ARBA00005384"/>
    </source>
</evidence>
<dbReference type="RefSeq" id="WP_210087969.1">
    <property type="nucleotide sequence ID" value="NZ_JAGGKG010000003.1"/>
</dbReference>
<protein>
    <submittedName>
        <fullName evidence="9">DNA-binding transcriptional MocR family regulator</fullName>
    </submittedName>
</protein>
<keyword evidence="6 9" id="KW-0238">DNA-binding</keyword>
<dbReference type="InterPro" id="IPR004839">
    <property type="entry name" value="Aminotransferase_I/II_large"/>
</dbReference>
<comment type="cofactor">
    <cofactor evidence="1">
        <name>pyridoxal 5'-phosphate</name>
        <dbReference type="ChEBI" id="CHEBI:597326"/>
    </cofactor>
</comment>
<keyword evidence="10" id="KW-1185">Reference proteome</keyword>
<keyword evidence="4" id="KW-0663">Pyridoxal phosphate</keyword>
<dbReference type="PROSITE" id="PS50949">
    <property type="entry name" value="HTH_GNTR"/>
    <property type="match status" value="1"/>
</dbReference>
<organism evidence="9 10">
    <name type="scientific">Paenibacillus turicensis</name>
    <dbReference type="NCBI Taxonomy" id="160487"/>
    <lineage>
        <taxon>Bacteria</taxon>
        <taxon>Bacillati</taxon>
        <taxon>Bacillota</taxon>
        <taxon>Bacilli</taxon>
        <taxon>Bacillales</taxon>
        <taxon>Paenibacillaceae</taxon>
        <taxon>Paenibacillus</taxon>
    </lineage>
</organism>
<dbReference type="CDD" id="cd00609">
    <property type="entry name" value="AAT_like"/>
    <property type="match status" value="1"/>
</dbReference>
<dbReference type="SUPFAM" id="SSF46785">
    <property type="entry name" value="Winged helix' DNA-binding domain"/>
    <property type="match status" value="1"/>
</dbReference>
<name>A0ABS4FNX6_9BACL</name>
<proteinExistence type="inferred from homology"/>
<dbReference type="PANTHER" id="PTHR46577">
    <property type="entry name" value="HTH-TYPE TRANSCRIPTIONAL REGULATORY PROTEIN GABR"/>
    <property type="match status" value="1"/>
</dbReference>
<comment type="caution">
    <text evidence="9">The sequence shown here is derived from an EMBL/GenBank/DDBJ whole genome shotgun (WGS) entry which is preliminary data.</text>
</comment>
<comment type="similarity">
    <text evidence="2">In the C-terminal section; belongs to the class-I pyridoxal-phosphate-dependent aminotransferase family.</text>
</comment>
<keyword evidence="3" id="KW-0032">Aminotransferase</keyword>
<dbReference type="Gene3D" id="3.40.640.10">
    <property type="entry name" value="Type I PLP-dependent aspartate aminotransferase-like (Major domain)"/>
    <property type="match status" value="1"/>
</dbReference>
<keyword evidence="5" id="KW-0805">Transcription regulation</keyword>
<dbReference type="Proteomes" id="UP001519272">
    <property type="component" value="Unassembled WGS sequence"/>
</dbReference>
<dbReference type="SUPFAM" id="SSF53383">
    <property type="entry name" value="PLP-dependent transferases"/>
    <property type="match status" value="1"/>
</dbReference>
<dbReference type="SMART" id="SM00345">
    <property type="entry name" value="HTH_GNTR"/>
    <property type="match status" value="1"/>
</dbReference>
<sequence length="443" mass="50786">MLKYVALMQQLEQLIQTTPYKDGQRLPSIRQLTELYPYTKNTIIRALMELERRHVIYSVPKSGYYVVKSPSPFCNLPGSLIDFSASSPDPSIFPYEDFRHCINKAIDIYREDLFTYGTSQGLPALIEVMRKLLMEYQVFTNARNIFVMSGVQQALALLSTLPFPNEKSFILLEQPSYHLFIQYIEASGLPYRTIQRTAAGIDMGQLEALFSTGEIKFFYTMPRFHNPLGSSFTKAQKLDILALAHKYDVYIVEDDYLADLDTGKNDPLYTYDEHEHVIYLKSYSKVIFPGLRIGTAVIPNALIDAFQRYKLVHDIDSSMLSQGALEIYLKSGMFESHIGKIVGQYQERSQVLHRELRSCNSFVEDKIKYVAPSIPCIHSCLTLAPNVSIGELRTRLKKHNIIIDMMDSHYIGRTQPEHYLKLNVSRVASEDIKKGIKTIMKEL</sequence>
<dbReference type="Pfam" id="PF00155">
    <property type="entry name" value="Aminotran_1_2"/>
    <property type="match status" value="1"/>
</dbReference>
<dbReference type="InterPro" id="IPR015421">
    <property type="entry name" value="PyrdxlP-dep_Trfase_major"/>
</dbReference>
<dbReference type="GO" id="GO:0003677">
    <property type="term" value="F:DNA binding"/>
    <property type="evidence" value="ECO:0007669"/>
    <property type="project" value="UniProtKB-KW"/>
</dbReference>
<evidence type="ECO:0000256" key="7">
    <source>
        <dbReference type="ARBA" id="ARBA00023163"/>
    </source>
</evidence>
<accession>A0ABS4FNX6</accession>
<dbReference type="Gene3D" id="1.10.10.10">
    <property type="entry name" value="Winged helix-like DNA-binding domain superfamily/Winged helix DNA-binding domain"/>
    <property type="match status" value="1"/>
</dbReference>
<evidence type="ECO:0000256" key="4">
    <source>
        <dbReference type="ARBA" id="ARBA00022898"/>
    </source>
</evidence>
<evidence type="ECO:0000256" key="3">
    <source>
        <dbReference type="ARBA" id="ARBA00022576"/>
    </source>
</evidence>
<feature type="domain" description="HTH gntR-type" evidence="8">
    <location>
        <begin position="1"/>
        <end position="69"/>
    </location>
</feature>
<gene>
    <name evidence="9" type="ORF">J2Z32_000901</name>
</gene>
<dbReference type="EMBL" id="JAGGKG010000003">
    <property type="protein sequence ID" value="MBP1904284.1"/>
    <property type="molecule type" value="Genomic_DNA"/>
</dbReference>
<dbReference type="InterPro" id="IPR036388">
    <property type="entry name" value="WH-like_DNA-bd_sf"/>
</dbReference>
<dbReference type="InterPro" id="IPR000524">
    <property type="entry name" value="Tscrpt_reg_HTH_GntR"/>
</dbReference>
<dbReference type="PANTHER" id="PTHR46577:SF1">
    <property type="entry name" value="HTH-TYPE TRANSCRIPTIONAL REGULATORY PROTEIN GABR"/>
    <property type="match status" value="1"/>
</dbReference>
<dbReference type="InterPro" id="IPR036390">
    <property type="entry name" value="WH_DNA-bd_sf"/>
</dbReference>
<keyword evidence="3" id="KW-0808">Transferase</keyword>
<evidence type="ECO:0000256" key="1">
    <source>
        <dbReference type="ARBA" id="ARBA00001933"/>
    </source>
</evidence>
<evidence type="ECO:0000256" key="5">
    <source>
        <dbReference type="ARBA" id="ARBA00023015"/>
    </source>
</evidence>
<evidence type="ECO:0000313" key="10">
    <source>
        <dbReference type="Proteomes" id="UP001519272"/>
    </source>
</evidence>
<evidence type="ECO:0000259" key="8">
    <source>
        <dbReference type="PROSITE" id="PS50949"/>
    </source>
</evidence>
<dbReference type="CDD" id="cd07377">
    <property type="entry name" value="WHTH_GntR"/>
    <property type="match status" value="1"/>
</dbReference>
<evidence type="ECO:0000256" key="6">
    <source>
        <dbReference type="ARBA" id="ARBA00023125"/>
    </source>
</evidence>
<keyword evidence="7" id="KW-0804">Transcription</keyword>
<dbReference type="Pfam" id="PF00392">
    <property type="entry name" value="GntR"/>
    <property type="match status" value="1"/>
</dbReference>
<dbReference type="InterPro" id="IPR015424">
    <property type="entry name" value="PyrdxlP-dep_Trfase"/>
</dbReference>
<reference evidence="9 10" key="1">
    <citation type="submission" date="2021-03" db="EMBL/GenBank/DDBJ databases">
        <title>Genomic Encyclopedia of Type Strains, Phase IV (KMG-IV): sequencing the most valuable type-strain genomes for metagenomic binning, comparative biology and taxonomic classification.</title>
        <authorList>
            <person name="Goeker M."/>
        </authorList>
    </citation>
    <scope>NUCLEOTIDE SEQUENCE [LARGE SCALE GENOMIC DNA]</scope>
    <source>
        <strain evidence="9 10">DSM 14349</strain>
    </source>
</reference>
<dbReference type="InterPro" id="IPR051446">
    <property type="entry name" value="HTH_trans_reg/aminotransferase"/>
</dbReference>